<feature type="region of interest" description="Disordered" evidence="1">
    <location>
        <begin position="78"/>
        <end position="100"/>
    </location>
</feature>
<dbReference type="AlphaFoldDB" id="A0A9W6XG67"/>
<dbReference type="EMBL" id="BSXT01001048">
    <property type="protein sequence ID" value="GMF37907.1"/>
    <property type="molecule type" value="Genomic_DNA"/>
</dbReference>
<comment type="caution">
    <text evidence="2">The sequence shown here is derived from an EMBL/GenBank/DDBJ whole genome shotgun (WGS) entry which is preliminary data.</text>
</comment>
<proteinExistence type="predicted"/>
<evidence type="ECO:0000313" key="3">
    <source>
        <dbReference type="Proteomes" id="UP001165121"/>
    </source>
</evidence>
<keyword evidence="3" id="KW-1185">Reference proteome</keyword>
<reference evidence="2" key="1">
    <citation type="submission" date="2023-04" db="EMBL/GenBank/DDBJ databases">
        <title>Phytophthora fragariaefolia NBRC 109709.</title>
        <authorList>
            <person name="Ichikawa N."/>
            <person name="Sato H."/>
            <person name="Tonouchi N."/>
        </authorList>
    </citation>
    <scope>NUCLEOTIDE SEQUENCE</scope>
    <source>
        <strain evidence="2">NBRC 109709</strain>
    </source>
</reference>
<name>A0A9W6XG67_9STRA</name>
<gene>
    <name evidence="2" type="ORF">Pfra01_001076300</name>
</gene>
<sequence>MARAQKRMNAIAGCRKARSYYDHCSHDIGVATHVDLLNYCRNNIAEFALANEKSQSTWIRRFMGCYWSRYVFGGPRGDVEQPLQNPHDNEAISESPDVHTTMEYSPRSVNAISDSNHHKNWAS</sequence>
<protein>
    <submittedName>
        <fullName evidence="2">Unnamed protein product</fullName>
    </submittedName>
</protein>
<accession>A0A9W6XG67</accession>
<evidence type="ECO:0000313" key="2">
    <source>
        <dbReference type="EMBL" id="GMF37907.1"/>
    </source>
</evidence>
<dbReference type="Proteomes" id="UP001165121">
    <property type="component" value="Unassembled WGS sequence"/>
</dbReference>
<evidence type="ECO:0000256" key="1">
    <source>
        <dbReference type="SAM" id="MobiDB-lite"/>
    </source>
</evidence>
<organism evidence="2 3">
    <name type="scientific">Phytophthora fragariaefolia</name>
    <dbReference type="NCBI Taxonomy" id="1490495"/>
    <lineage>
        <taxon>Eukaryota</taxon>
        <taxon>Sar</taxon>
        <taxon>Stramenopiles</taxon>
        <taxon>Oomycota</taxon>
        <taxon>Peronosporomycetes</taxon>
        <taxon>Peronosporales</taxon>
        <taxon>Peronosporaceae</taxon>
        <taxon>Phytophthora</taxon>
    </lineage>
</organism>